<dbReference type="Pfam" id="PF00144">
    <property type="entry name" value="Beta-lactamase"/>
    <property type="match status" value="1"/>
</dbReference>
<dbReference type="PANTHER" id="PTHR43283">
    <property type="entry name" value="BETA-LACTAMASE-RELATED"/>
    <property type="match status" value="1"/>
</dbReference>
<dbReference type="InterPro" id="IPR012338">
    <property type="entry name" value="Beta-lactam/transpept-like"/>
</dbReference>
<evidence type="ECO:0000259" key="1">
    <source>
        <dbReference type="Pfam" id="PF00144"/>
    </source>
</evidence>
<dbReference type="SUPFAM" id="SSF56601">
    <property type="entry name" value="beta-lactamase/transpeptidase-like"/>
    <property type="match status" value="1"/>
</dbReference>
<dbReference type="Proteomes" id="UP000256805">
    <property type="component" value="Unassembled WGS sequence"/>
</dbReference>
<dbReference type="InterPro" id="IPR050789">
    <property type="entry name" value="Diverse_Enzym_Activities"/>
</dbReference>
<feature type="domain" description="Beta-lactamase-related" evidence="1">
    <location>
        <begin position="19"/>
        <end position="112"/>
    </location>
</feature>
<reference evidence="2 3" key="1">
    <citation type="submission" date="2018-01" db="EMBL/GenBank/DDBJ databases">
        <authorList>
            <person name="Gaut B.S."/>
            <person name="Morton B.R."/>
            <person name="Clegg M.T."/>
            <person name="Duvall M.R."/>
        </authorList>
    </citation>
    <scope>NUCLEOTIDE SEQUENCE [LARGE SCALE GENOMIC DNA]</scope>
    <source>
        <strain evidence="2">Cupriavidus taiwanensis cmp 52</strain>
    </source>
</reference>
<dbReference type="InterPro" id="IPR001466">
    <property type="entry name" value="Beta-lactam-related"/>
</dbReference>
<gene>
    <name evidence="2" type="ORF">CBM2634_P190008</name>
</gene>
<accession>A0A375JDZ4</accession>
<evidence type="ECO:0000313" key="3">
    <source>
        <dbReference type="Proteomes" id="UP000256805"/>
    </source>
</evidence>
<protein>
    <submittedName>
        <fullName evidence="2">Putative beta-lactamase</fullName>
    </submittedName>
</protein>
<sequence>MPSLPSPSPTTRRSCRLRMFDPRMPQKFESGGAGLVSTAQDYARFAQMLANGGSLDGRRYLSLRTIESMTADHVANGIAPGSLYLPGAGYGFGLGFAVRRTAGEAPSVGSPGEYNVSSLSSASIKWHAEW</sequence>
<organism evidence="2 3">
    <name type="scientific">Cupriavidus taiwanensis</name>
    <dbReference type="NCBI Taxonomy" id="164546"/>
    <lineage>
        <taxon>Bacteria</taxon>
        <taxon>Pseudomonadati</taxon>
        <taxon>Pseudomonadota</taxon>
        <taxon>Betaproteobacteria</taxon>
        <taxon>Burkholderiales</taxon>
        <taxon>Burkholderiaceae</taxon>
        <taxon>Cupriavidus</taxon>
    </lineage>
</organism>
<evidence type="ECO:0000313" key="2">
    <source>
        <dbReference type="EMBL" id="SPS02213.1"/>
    </source>
</evidence>
<proteinExistence type="predicted"/>
<dbReference type="EMBL" id="OVTA01000061">
    <property type="protein sequence ID" value="SPS02213.1"/>
    <property type="molecule type" value="Genomic_DNA"/>
</dbReference>
<dbReference type="AlphaFoldDB" id="A0A375JDZ4"/>
<dbReference type="PANTHER" id="PTHR43283:SF3">
    <property type="entry name" value="BETA-LACTAMASE FAMILY PROTEIN (AFU_ORTHOLOGUE AFUA_5G07500)"/>
    <property type="match status" value="1"/>
</dbReference>
<dbReference type="Gene3D" id="3.40.710.10">
    <property type="entry name" value="DD-peptidase/beta-lactamase superfamily"/>
    <property type="match status" value="1"/>
</dbReference>
<name>A0A375JDZ4_9BURK</name>